<evidence type="ECO:0000256" key="7">
    <source>
        <dbReference type="HAMAP-Rule" id="MF_00957"/>
    </source>
</evidence>
<dbReference type="InterPro" id="IPR032828">
    <property type="entry name" value="PolyA_RNA-bd"/>
</dbReference>
<dbReference type="GO" id="GO:1990817">
    <property type="term" value="F:poly(A) RNA polymerase activity"/>
    <property type="evidence" value="ECO:0007669"/>
    <property type="project" value="UniProtKB-UniRule"/>
</dbReference>
<protein>
    <recommendedName>
        <fullName evidence="7">Poly(A) polymerase I</fullName>
        <shortName evidence="7">PAP I</shortName>
        <ecNumber evidence="7">2.7.7.19</ecNumber>
    </recommendedName>
</protein>
<dbReference type="STRING" id="339866.GCA_001418255_01613"/>
<dbReference type="GO" id="GO:0003723">
    <property type="term" value="F:RNA binding"/>
    <property type="evidence" value="ECO:0007669"/>
    <property type="project" value="UniProtKB-UniRule"/>
</dbReference>
<evidence type="ECO:0000256" key="4">
    <source>
        <dbReference type="ARBA" id="ARBA00022840"/>
    </source>
</evidence>
<dbReference type="EC" id="2.7.7.19" evidence="7"/>
<keyword evidence="6 7" id="KW-0804">Transcription</keyword>
<evidence type="ECO:0000313" key="13">
    <source>
        <dbReference type="EMBL" id="CUA97082.1"/>
    </source>
</evidence>
<comment type="catalytic activity">
    <reaction evidence="7">
        <text>RNA(n) + ATP = RNA(n)-3'-adenine ribonucleotide + diphosphate</text>
        <dbReference type="Rhea" id="RHEA:11332"/>
        <dbReference type="Rhea" id="RHEA-COMP:14527"/>
        <dbReference type="Rhea" id="RHEA-COMP:17347"/>
        <dbReference type="ChEBI" id="CHEBI:30616"/>
        <dbReference type="ChEBI" id="CHEBI:33019"/>
        <dbReference type="ChEBI" id="CHEBI:140395"/>
        <dbReference type="ChEBI" id="CHEBI:173115"/>
        <dbReference type="EC" id="2.7.7.19"/>
    </reaction>
</comment>
<feature type="domain" description="Poly A polymerase head" evidence="10">
    <location>
        <begin position="58"/>
        <end position="203"/>
    </location>
</feature>
<dbReference type="EMBL" id="CYHF01000005">
    <property type="protein sequence ID" value="CUA97082.1"/>
    <property type="molecule type" value="Genomic_DNA"/>
</dbReference>
<dbReference type="CDD" id="cd05398">
    <property type="entry name" value="NT_ClassII-CCAase"/>
    <property type="match status" value="1"/>
</dbReference>
<dbReference type="GO" id="GO:0006397">
    <property type="term" value="P:mRNA processing"/>
    <property type="evidence" value="ECO:0007669"/>
    <property type="project" value="UniProtKB-KW"/>
</dbReference>
<feature type="compositionally biased region" description="Basic residues" evidence="9">
    <location>
        <begin position="453"/>
        <end position="462"/>
    </location>
</feature>
<comment type="similarity">
    <text evidence="7 8">Belongs to the tRNA nucleotidyltransferase/poly(A) polymerase family.</text>
</comment>
<dbReference type="Pfam" id="PF01743">
    <property type="entry name" value="PolyA_pol"/>
    <property type="match status" value="1"/>
</dbReference>
<evidence type="ECO:0000259" key="12">
    <source>
        <dbReference type="Pfam" id="PF12627"/>
    </source>
</evidence>
<evidence type="ECO:0000256" key="6">
    <source>
        <dbReference type="ARBA" id="ARBA00023163"/>
    </source>
</evidence>
<evidence type="ECO:0000259" key="10">
    <source>
        <dbReference type="Pfam" id="PF01743"/>
    </source>
</evidence>
<dbReference type="InterPro" id="IPR052191">
    <property type="entry name" value="tRNA_ntf/polyA_polymerase_I"/>
</dbReference>
<organism evidence="13 14">
    <name type="scientific">Thiomonas bhubaneswarensis</name>
    <dbReference type="NCBI Taxonomy" id="339866"/>
    <lineage>
        <taxon>Bacteria</taxon>
        <taxon>Pseudomonadati</taxon>
        <taxon>Pseudomonadota</taxon>
        <taxon>Betaproteobacteria</taxon>
        <taxon>Burkholderiales</taxon>
        <taxon>Thiomonas</taxon>
    </lineage>
</organism>
<evidence type="ECO:0000256" key="5">
    <source>
        <dbReference type="ARBA" id="ARBA00022884"/>
    </source>
</evidence>
<dbReference type="Gene3D" id="3.30.460.10">
    <property type="entry name" value="Beta Polymerase, domain 2"/>
    <property type="match status" value="1"/>
</dbReference>
<feature type="region of interest" description="Disordered" evidence="9">
    <location>
        <begin position="439"/>
        <end position="480"/>
    </location>
</feature>
<dbReference type="SUPFAM" id="SSF81891">
    <property type="entry name" value="Poly A polymerase C-terminal region-like"/>
    <property type="match status" value="1"/>
</dbReference>
<feature type="active site" evidence="7">
    <location>
        <position position="76"/>
    </location>
</feature>
<evidence type="ECO:0000256" key="2">
    <source>
        <dbReference type="ARBA" id="ARBA00022679"/>
    </source>
</evidence>
<evidence type="ECO:0000313" key="14">
    <source>
        <dbReference type="Proteomes" id="UP000183649"/>
    </source>
</evidence>
<comment type="function">
    <text evidence="7">Adds poly(A) tail to the 3' end of many RNAs, which usually targets these RNAs for decay. Plays a significant role in the global control of gene expression, through influencing the rate of transcript degradation, and in the general RNA quality control.</text>
</comment>
<dbReference type="HAMAP" id="MF_00957">
    <property type="entry name" value="PolyA_pol"/>
    <property type="match status" value="1"/>
</dbReference>
<proteinExistence type="inferred from homology"/>
<evidence type="ECO:0000256" key="3">
    <source>
        <dbReference type="ARBA" id="ARBA00022741"/>
    </source>
</evidence>
<evidence type="ECO:0000259" key="11">
    <source>
        <dbReference type="Pfam" id="PF12626"/>
    </source>
</evidence>
<reference evidence="14" key="1">
    <citation type="submission" date="2015-08" db="EMBL/GenBank/DDBJ databases">
        <authorList>
            <person name="Varghese N."/>
        </authorList>
    </citation>
    <scope>NUCLEOTIDE SEQUENCE [LARGE SCALE GENOMIC DNA]</scope>
    <source>
        <strain evidence="14">DSM 18181</strain>
    </source>
</reference>
<dbReference type="GO" id="GO:0043633">
    <property type="term" value="P:polyadenylation-dependent RNA catabolic process"/>
    <property type="evidence" value="ECO:0007669"/>
    <property type="project" value="InterPro"/>
</dbReference>
<gene>
    <name evidence="7" type="primary">pcnB</name>
    <name evidence="13" type="ORF">Ga0061069_105107</name>
</gene>
<dbReference type="Pfam" id="PF12626">
    <property type="entry name" value="PolyA_pol_arg_C"/>
    <property type="match status" value="1"/>
</dbReference>
<accession>A0A0K6I1E3</accession>
<dbReference type="PANTHER" id="PTHR43051:SF1">
    <property type="entry name" value="POLYNUCLEOTIDE ADENYLYLTRANSFERASE FAMILY PROTEIN"/>
    <property type="match status" value="1"/>
</dbReference>
<feature type="domain" description="Polymerase A arginine-rich C-terminal" evidence="11">
    <location>
        <begin position="344"/>
        <end position="461"/>
    </location>
</feature>
<keyword evidence="3 7" id="KW-0547">Nucleotide-binding</keyword>
<feature type="active site" evidence="7">
    <location>
        <position position="172"/>
    </location>
</feature>
<dbReference type="NCBIfam" id="TIGR01942">
    <property type="entry name" value="pcnB"/>
    <property type="match status" value="1"/>
</dbReference>
<keyword evidence="2 7" id="KW-0808">Transferase</keyword>
<keyword evidence="4 7" id="KW-0067">ATP-binding</keyword>
<dbReference type="RefSeq" id="WP_055450511.1">
    <property type="nucleotide sequence ID" value="NZ_CYHF01000005.1"/>
</dbReference>
<feature type="compositionally biased region" description="Polar residues" evidence="9">
    <location>
        <begin position="466"/>
        <end position="480"/>
    </location>
</feature>
<dbReference type="PANTHER" id="PTHR43051">
    <property type="entry name" value="POLYNUCLEOTIDE ADENYLYLTRANSFERASE FAMILY PROTEIN"/>
    <property type="match status" value="1"/>
</dbReference>
<feature type="active site" evidence="7">
    <location>
        <position position="78"/>
    </location>
</feature>
<sequence length="480" mass="54058">MIRKFISRLFTPNKNEDGPQRRGSRRDLPRAQHQIDANRISPNARNTVQTLQQAGFEAYIVGGAVRDLLLGLKPKDFDVATNATPEQVKPLFKRAFIIGRRFRIVHVVYGRDIIEVSTYRALHDAQAAESVDGNERTSRRALADKTLAVDSSGRVLRDNVWGTLDDDAERRDFTVNALYYDPIRDVVVDYHQGMKDLKERRLRMIGDPAARYREDPVRMLRIARFAAKLGFDIDPATLAPIASSADLLANVPAARLFDETIKLLQTGHAVASLQQLRRLGLHHGLLPLLDPVLEKPEGERFIMNALQDTDARIGQGKTASPSFLFACLLWHDVEQRWNALRTEGTAPLMALDQAADEVLAAQAERLAIQRRIATDMREIWSLQSRFERRTPRYANSLIAHPRFRAAYDFLSLRARSGQAEPELASWWEAFQFADAEGRAEMLATAPQPSAASKPKRRRRRKKPADGSNTDDAPAQASDSE</sequence>
<dbReference type="Proteomes" id="UP000183649">
    <property type="component" value="Unassembled WGS sequence"/>
</dbReference>
<name>A0A0K6I1E3_9BURK</name>
<keyword evidence="5 7" id="KW-0694">RNA-binding</keyword>
<dbReference type="InterPro" id="IPR043519">
    <property type="entry name" value="NT_sf"/>
</dbReference>
<evidence type="ECO:0000256" key="8">
    <source>
        <dbReference type="RuleBase" id="RU003953"/>
    </source>
</evidence>
<dbReference type="InterPro" id="IPR010206">
    <property type="entry name" value="PolA_pol_I"/>
</dbReference>
<evidence type="ECO:0000256" key="1">
    <source>
        <dbReference type="ARBA" id="ARBA00022664"/>
    </source>
</evidence>
<dbReference type="GO" id="GO:0005524">
    <property type="term" value="F:ATP binding"/>
    <property type="evidence" value="ECO:0007669"/>
    <property type="project" value="UniProtKB-UniRule"/>
</dbReference>
<dbReference type="Gene3D" id="1.10.3090.10">
    <property type="entry name" value="cca-adding enzyme, domain 2"/>
    <property type="match status" value="1"/>
</dbReference>
<feature type="domain" description="tRNA nucleotidyltransferase/poly(A) polymerase RNA and SrmB- binding" evidence="12">
    <location>
        <begin position="230"/>
        <end position="291"/>
    </location>
</feature>
<keyword evidence="1 7" id="KW-0507">mRNA processing</keyword>
<dbReference type="Pfam" id="PF12627">
    <property type="entry name" value="PolyA_pol_RNAbd"/>
    <property type="match status" value="1"/>
</dbReference>
<dbReference type="SUPFAM" id="SSF81301">
    <property type="entry name" value="Nucleotidyltransferase"/>
    <property type="match status" value="1"/>
</dbReference>
<dbReference type="AlphaFoldDB" id="A0A0K6I1E3"/>
<dbReference type="OrthoDB" id="9805698at2"/>
<dbReference type="InterPro" id="IPR025866">
    <property type="entry name" value="PolyA_pol_arg_C_dom"/>
</dbReference>
<keyword evidence="14" id="KW-1185">Reference proteome</keyword>
<evidence type="ECO:0000256" key="9">
    <source>
        <dbReference type="SAM" id="MobiDB-lite"/>
    </source>
</evidence>
<dbReference type="InterPro" id="IPR002646">
    <property type="entry name" value="PolA_pol_head_dom"/>
</dbReference>